<comment type="similarity">
    <text evidence="2">Belongs to the plant self-incompatibility (S1) protein family.</text>
</comment>
<keyword evidence="3" id="KW-0713">Self-incompatibility</keyword>
<dbReference type="Proteomes" id="UP000684084">
    <property type="component" value="Unassembled WGS sequence"/>
</dbReference>
<dbReference type="AlphaFoldDB" id="A0A915YR82"/>
<dbReference type="PANTHER" id="PTHR31232">
    <property type="match status" value="1"/>
</dbReference>
<protein>
    <submittedName>
        <fullName evidence="6">Uncharacterized protein</fullName>
    </submittedName>
</protein>
<evidence type="ECO:0000313" key="7">
    <source>
        <dbReference type="Proteomes" id="UP000684084"/>
    </source>
</evidence>
<evidence type="ECO:0000256" key="3">
    <source>
        <dbReference type="ARBA" id="ARBA00022471"/>
    </source>
</evidence>
<organism evidence="6 7">
    <name type="scientific">Rhizophagus irregularis</name>
    <dbReference type="NCBI Taxonomy" id="588596"/>
    <lineage>
        <taxon>Eukaryota</taxon>
        <taxon>Fungi</taxon>
        <taxon>Fungi incertae sedis</taxon>
        <taxon>Mucoromycota</taxon>
        <taxon>Glomeromycotina</taxon>
        <taxon>Glomeromycetes</taxon>
        <taxon>Glomerales</taxon>
        <taxon>Glomeraceae</taxon>
        <taxon>Rhizophagus</taxon>
    </lineage>
</organism>
<keyword evidence="5" id="KW-0732">Signal</keyword>
<evidence type="ECO:0000313" key="6">
    <source>
        <dbReference type="EMBL" id="CAB5314198.1"/>
    </source>
</evidence>
<dbReference type="GO" id="GO:0005576">
    <property type="term" value="C:extracellular region"/>
    <property type="evidence" value="ECO:0007669"/>
    <property type="project" value="UniProtKB-SubCell"/>
</dbReference>
<dbReference type="EMBL" id="CAGKOT010000002">
    <property type="protein sequence ID" value="CAB5314198.1"/>
    <property type="molecule type" value="Genomic_DNA"/>
</dbReference>
<keyword evidence="4" id="KW-0964">Secreted</keyword>
<evidence type="ECO:0000256" key="1">
    <source>
        <dbReference type="ARBA" id="ARBA00004613"/>
    </source>
</evidence>
<dbReference type="VEuPathDB" id="FungiDB:RhiirFUN_000809"/>
<reference evidence="6" key="1">
    <citation type="submission" date="2020-05" db="EMBL/GenBank/DDBJ databases">
        <authorList>
            <person name="Rincon C."/>
            <person name="Sanders R I."/>
            <person name="Robbins C."/>
            <person name="Chaturvedi A."/>
        </authorList>
    </citation>
    <scope>NUCLEOTIDE SEQUENCE</scope>
    <source>
        <strain evidence="6">CHB12</strain>
    </source>
</reference>
<dbReference type="OrthoDB" id="1938697at2759"/>
<name>A0A915YR82_9GLOM</name>
<dbReference type="GO" id="GO:0060320">
    <property type="term" value="P:rejection of self pollen"/>
    <property type="evidence" value="ECO:0007669"/>
    <property type="project" value="UniProtKB-KW"/>
</dbReference>
<comment type="caution">
    <text evidence="6">The sequence shown here is derived from an EMBL/GenBank/DDBJ whole genome shotgun (WGS) entry which is preliminary data.</text>
</comment>
<sequence>MTNNDVQAAAKEIHRKLIIRAERAEKLCIFAIILLSTAQAASVSVTNKTGKLLKLHCASGSDNIGTKILKNGESMSWSFGYNIFTLFYCDASQDGIKKHWDVFDYELVNNYSKKRKLSWVVTRFGKKLITKIV</sequence>
<dbReference type="PANTHER" id="PTHR31232:SF18">
    <property type="entry name" value="S-PROTEIN HOMOLOG"/>
    <property type="match status" value="1"/>
</dbReference>
<accession>A0A915YR82</accession>
<evidence type="ECO:0000256" key="5">
    <source>
        <dbReference type="ARBA" id="ARBA00022729"/>
    </source>
</evidence>
<gene>
    <name evidence="6" type="ORF">CHRIB12_LOCUS1772</name>
</gene>
<evidence type="ECO:0000256" key="2">
    <source>
        <dbReference type="ARBA" id="ARBA00005581"/>
    </source>
</evidence>
<evidence type="ECO:0000256" key="4">
    <source>
        <dbReference type="ARBA" id="ARBA00022525"/>
    </source>
</evidence>
<dbReference type="Pfam" id="PF05938">
    <property type="entry name" value="Self-incomp_S1"/>
    <property type="match status" value="1"/>
</dbReference>
<proteinExistence type="inferred from homology"/>
<dbReference type="InterPro" id="IPR010264">
    <property type="entry name" value="Self-incomp_S1"/>
</dbReference>
<comment type="subcellular location">
    <subcellularLocation>
        <location evidence="1">Secreted</location>
    </subcellularLocation>
</comment>